<dbReference type="InterPro" id="IPR036423">
    <property type="entry name" value="SOD-like_Cu/Zn_dom_sf"/>
</dbReference>
<organism evidence="3 4">
    <name type="scientific">Streptomyces albus (strain ATCC 21838 / DSM 41398 / FERM P-419 / JCM 4703 / NBRC 107858)</name>
    <dbReference type="NCBI Taxonomy" id="1081613"/>
    <lineage>
        <taxon>Bacteria</taxon>
        <taxon>Bacillati</taxon>
        <taxon>Actinomycetota</taxon>
        <taxon>Actinomycetes</taxon>
        <taxon>Kitasatosporales</taxon>
        <taxon>Streptomycetaceae</taxon>
        <taxon>Streptomyces</taxon>
    </lineage>
</organism>
<dbReference type="EMBL" id="CP010519">
    <property type="protein sequence ID" value="AJE85851.1"/>
    <property type="molecule type" value="Genomic_DNA"/>
</dbReference>
<dbReference type="SUPFAM" id="SSF49329">
    <property type="entry name" value="Cu,Zn superoxide dismutase-like"/>
    <property type="match status" value="1"/>
</dbReference>
<dbReference type="Gene3D" id="2.60.40.200">
    <property type="entry name" value="Superoxide dismutase, copper/zinc binding domain"/>
    <property type="match status" value="1"/>
</dbReference>
<accession>A0A0B5F4Q5</accession>
<evidence type="ECO:0000256" key="1">
    <source>
        <dbReference type="ARBA" id="ARBA00010457"/>
    </source>
</evidence>
<comment type="similarity">
    <text evidence="1">Belongs to the Cu-Zn superoxide dismutase family.</text>
</comment>
<dbReference type="GO" id="GO:0046872">
    <property type="term" value="F:metal ion binding"/>
    <property type="evidence" value="ECO:0007669"/>
    <property type="project" value="InterPro"/>
</dbReference>
<gene>
    <name evidence="3" type="ORF">SLNWT_5475</name>
</gene>
<dbReference type="Proteomes" id="UP000031523">
    <property type="component" value="Chromosome"/>
</dbReference>
<dbReference type="GO" id="GO:0006801">
    <property type="term" value="P:superoxide metabolic process"/>
    <property type="evidence" value="ECO:0007669"/>
    <property type="project" value="InterPro"/>
</dbReference>
<sequence>MAVPGSGHVLRMEGEFAPASAGRSAAVTYDSGWVPPGARIQVVQDSGRQGTAVELRVAGLRPGHAYGAHVHTGACTADPADAGGHYQHREDPVQSSEDPDYVNPHNEVWLDFTPDEHGEGFAAAHHRWGFRPGEANSVVIHQEPGGAGERLACFTVPFEPRG</sequence>
<protein>
    <submittedName>
        <fullName evidence="3">Superoxide dismutase</fullName>
    </submittedName>
</protein>
<reference evidence="3 4" key="1">
    <citation type="submission" date="2015-01" db="EMBL/GenBank/DDBJ databases">
        <title>Enhanced salinomycin production by adjusting the supply of polyketide extender units in Streptomyce albus DSM 41398.</title>
        <authorList>
            <person name="Lu C."/>
        </authorList>
    </citation>
    <scope>NUCLEOTIDE SEQUENCE [LARGE SCALE GENOMIC DNA]</scope>
    <source>
        <strain evidence="4">ATCC 21838 / DSM 41398 / FERM P-419 / JCM 4703 / NBRC 107858</strain>
    </source>
</reference>
<proteinExistence type="inferred from homology"/>
<evidence type="ECO:0000313" key="4">
    <source>
        <dbReference type="Proteomes" id="UP000031523"/>
    </source>
</evidence>
<keyword evidence="4" id="KW-1185">Reference proteome</keyword>
<name>A0A0B5F4Q5_STRA4</name>
<evidence type="ECO:0000313" key="3">
    <source>
        <dbReference type="EMBL" id="AJE85851.1"/>
    </source>
</evidence>
<feature type="region of interest" description="Disordered" evidence="2">
    <location>
        <begin position="78"/>
        <end position="99"/>
    </location>
</feature>
<evidence type="ECO:0000256" key="2">
    <source>
        <dbReference type="SAM" id="MobiDB-lite"/>
    </source>
</evidence>
<dbReference type="InterPro" id="IPR018152">
    <property type="entry name" value="SOD_Cu/Zn_BS"/>
</dbReference>
<dbReference type="PROSITE" id="PS00332">
    <property type="entry name" value="SOD_CU_ZN_2"/>
    <property type="match status" value="1"/>
</dbReference>
<dbReference type="AlphaFoldDB" id="A0A0B5F4Q5"/>
<dbReference type="KEGG" id="sals:SLNWT_5475"/>